<sequence length="203" mass="23713">MAQIGFTAQNYAIRVTERQGDLALYAIFRKNLLMNHLSLLQIKNLVRKKAMLISAPNNYLPSFGKPTYDAHPHIELNNQKYHYVILERGKESERRSTPDLEEFFYWIFKAITWSMAVDFELSNRIIGEDCRRMIFQKQSELLGALDQNWQRRFGSETAQLLQQFPFDDVAGLRASYSGRLRKKGFAESTIEKLAFRKFPKVVP</sequence>
<gene>
    <name evidence="2" type="ordered locus">Turpa_2024</name>
</gene>
<dbReference type="HOGENOM" id="CLU_1348448_0_0_12"/>
<feature type="domain" description="Immunity protein 63" evidence="1">
    <location>
        <begin position="78"/>
        <end position="159"/>
    </location>
</feature>
<evidence type="ECO:0000313" key="2">
    <source>
        <dbReference type="EMBL" id="AFM12670.1"/>
    </source>
</evidence>
<dbReference type="EMBL" id="CP002959">
    <property type="protein sequence ID" value="AFM12670.1"/>
    <property type="molecule type" value="Genomic_DNA"/>
</dbReference>
<proteinExistence type="predicted"/>
<keyword evidence="3" id="KW-1185">Reference proteome</keyword>
<organism evidence="2 3">
    <name type="scientific">Turneriella parva (strain ATCC BAA-1111 / DSM 21527 / NCTC 11395 / H)</name>
    <name type="common">Leptospira parva</name>
    <dbReference type="NCBI Taxonomy" id="869212"/>
    <lineage>
        <taxon>Bacteria</taxon>
        <taxon>Pseudomonadati</taxon>
        <taxon>Spirochaetota</taxon>
        <taxon>Spirochaetia</taxon>
        <taxon>Leptospirales</taxon>
        <taxon>Leptospiraceae</taxon>
        <taxon>Turneriella</taxon>
    </lineage>
</organism>
<dbReference type="AlphaFoldDB" id="I4B5W3"/>
<name>I4B5W3_TURPD</name>
<dbReference type="Pfam" id="PF15599">
    <property type="entry name" value="Imm63"/>
    <property type="match status" value="1"/>
</dbReference>
<dbReference type="InterPro" id="IPR028952">
    <property type="entry name" value="Imm63"/>
</dbReference>
<evidence type="ECO:0000259" key="1">
    <source>
        <dbReference type="Pfam" id="PF15599"/>
    </source>
</evidence>
<dbReference type="Proteomes" id="UP000006048">
    <property type="component" value="Chromosome"/>
</dbReference>
<accession>I4B5W3</accession>
<evidence type="ECO:0000313" key="3">
    <source>
        <dbReference type="Proteomes" id="UP000006048"/>
    </source>
</evidence>
<dbReference type="RefSeq" id="WP_014803177.1">
    <property type="nucleotide sequence ID" value="NC_018020.1"/>
</dbReference>
<reference evidence="2 3" key="1">
    <citation type="submission" date="2012-06" db="EMBL/GenBank/DDBJ databases">
        <title>The complete chromosome of genome of Turneriella parva DSM 21527.</title>
        <authorList>
            <consortium name="US DOE Joint Genome Institute (JGI-PGF)"/>
            <person name="Lucas S."/>
            <person name="Han J."/>
            <person name="Lapidus A."/>
            <person name="Bruce D."/>
            <person name="Goodwin L."/>
            <person name="Pitluck S."/>
            <person name="Peters L."/>
            <person name="Kyrpides N."/>
            <person name="Mavromatis K."/>
            <person name="Ivanova N."/>
            <person name="Mikhailova N."/>
            <person name="Chertkov O."/>
            <person name="Detter J.C."/>
            <person name="Tapia R."/>
            <person name="Han C."/>
            <person name="Land M."/>
            <person name="Hauser L."/>
            <person name="Markowitz V."/>
            <person name="Cheng J.-F."/>
            <person name="Hugenholtz P."/>
            <person name="Woyke T."/>
            <person name="Wu D."/>
            <person name="Gronow S."/>
            <person name="Wellnitz S."/>
            <person name="Brambilla E."/>
            <person name="Klenk H.-P."/>
            <person name="Eisen J.A."/>
        </authorList>
    </citation>
    <scope>NUCLEOTIDE SEQUENCE [LARGE SCALE GENOMIC DNA]</scope>
    <source>
        <strain evidence="3">ATCC BAA-1111 / DSM 21527 / NCTC 11395 / H</strain>
    </source>
</reference>
<protein>
    <recommendedName>
        <fullName evidence="1">Immunity protein 63 domain-containing protein</fullName>
    </recommendedName>
</protein>
<dbReference type="KEGG" id="tpx:Turpa_2024"/>